<dbReference type="Proteomes" id="UP000254208">
    <property type="component" value="Unassembled WGS sequence"/>
</dbReference>
<gene>
    <name evidence="2" type="primary">cusA_2</name>
    <name evidence="2" type="ORF">NCTC11801_00739</name>
</gene>
<dbReference type="AlphaFoldDB" id="A0A379FM76"/>
<dbReference type="Pfam" id="PF00873">
    <property type="entry name" value="ACR_tran"/>
    <property type="match status" value="1"/>
</dbReference>
<dbReference type="InterPro" id="IPR001036">
    <property type="entry name" value="Acrflvin-R"/>
</dbReference>
<feature type="transmembrane region" description="Helical" evidence="1">
    <location>
        <begin position="264"/>
        <end position="284"/>
    </location>
</feature>
<keyword evidence="1" id="KW-0812">Transmembrane</keyword>
<feature type="transmembrane region" description="Helical" evidence="1">
    <location>
        <begin position="313"/>
        <end position="333"/>
    </location>
</feature>
<evidence type="ECO:0000256" key="1">
    <source>
        <dbReference type="SAM" id="Phobius"/>
    </source>
</evidence>
<dbReference type="EMBL" id="UGTZ01000001">
    <property type="protein sequence ID" value="SUC29829.1"/>
    <property type="molecule type" value="Genomic_DNA"/>
</dbReference>
<keyword evidence="1" id="KW-1133">Transmembrane helix</keyword>
<dbReference type="PANTHER" id="PTHR32063">
    <property type="match status" value="1"/>
</dbReference>
<dbReference type="Gene3D" id="3.30.2090.10">
    <property type="entry name" value="Multidrug efflux transporter AcrB TolC docking domain, DN and DC subdomains"/>
    <property type="match status" value="1"/>
</dbReference>
<sequence length="372" mass="41326">MKLLKLNIWLEQVATFKSIDDFNKIYLKTPENDVPIYLQDVARIQEGPEMRRGVAELNGEGEVVGGIILLRSGENARNVIHDVKQKLEDLSASLPEGIEIITTYDRSILIDNAIDNLSYKLLEEFIVVALVCAVFLWHFRSALVAIISLPLGLFIAFIVMRYQGINANIMSLGGIAIAIGAMVDAAIVMIENAHKKLEKWQHENEGKVIDNAQRWKVITDSAVEVGPALFISLLIITLSFIPIFTLEGQEGRLFGPLAFTKTYAMAGAAALALIVIPILMGYWIRGNIPNENKNPLNRWLISLYSPILTKVLAWPKTTLLIGFLSLFTVVWPLKHLGGEFLPAINEGDLLYMPSTLPGGFSCTSSIFTTKYR</sequence>
<dbReference type="PANTHER" id="PTHR32063:SF19">
    <property type="entry name" value="CATION EFFLUX SYSTEM PROTEIN CUSA"/>
    <property type="match status" value="1"/>
</dbReference>
<dbReference type="Gene3D" id="1.20.1640.10">
    <property type="entry name" value="Multidrug efflux transporter AcrB transmembrane domain"/>
    <property type="match status" value="2"/>
</dbReference>
<evidence type="ECO:0000313" key="2">
    <source>
        <dbReference type="EMBL" id="SUC29829.1"/>
    </source>
</evidence>
<dbReference type="InterPro" id="IPR027463">
    <property type="entry name" value="AcrB_DN_DC_subdom"/>
</dbReference>
<dbReference type="Gene3D" id="3.30.70.1320">
    <property type="entry name" value="Multidrug efflux transporter AcrB pore domain like"/>
    <property type="match status" value="1"/>
</dbReference>
<dbReference type="SUPFAM" id="SSF82866">
    <property type="entry name" value="Multidrug efflux transporter AcrB transmembrane domain"/>
    <property type="match status" value="1"/>
</dbReference>
<dbReference type="GO" id="GO:0005886">
    <property type="term" value="C:plasma membrane"/>
    <property type="evidence" value="ECO:0007669"/>
    <property type="project" value="TreeGrafter"/>
</dbReference>
<dbReference type="Gene3D" id="3.30.70.1430">
    <property type="entry name" value="Multidrug efflux transporter AcrB pore domain"/>
    <property type="match status" value="1"/>
</dbReference>
<feature type="transmembrane region" description="Helical" evidence="1">
    <location>
        <begin position="143"/>
        <end position="162"/>
    </location>
</feature>
<evidence type="ECO:0000313" key="3">
    <source>
        <dbReference type="Proteomes" id="UP000254208"/>
    </source>
</evidence>
<reference evidence="2 3" key="1">
    <citation type="submission" date="2018-06" db="EMBL/GenBank/DDBJ databases">
        <authorList>
            <consortium name="Pathogen Informatics"/>
            <person name="Doyle S."/>
        </authorList>
    </citation>
    <scope>NUCLEOTIDE SEQUENCE [LARGE SCALE GENOMIC DNA]</scope>
    <source>
        <strain evidence="2 3">NCTC11801</strain>
    </source>
</reference>
<feature type="transmembrane region" description="Helical" evidence="1">
    <location>
        <begin position="225"/>
        <end position="244"/>
    </location>
</feature>
<protein>
    <submittedName>
        <fullName evidence="2">Cation efflux system protein CusA</fullName>
    </submittedName>
</protein>
<keyword evidence="1" id="KW-0472">Membrane</keyword>
<feature type="transmembrane region" description="Helical" evidence="1">
    <location>
        <begin position="169"/>
        <end position="190"/>
    </location>
</feature>
<dbReference type="SUPFAM" id="SSF82714">
    <property type="entry name" value="Multidrug efflux transporter AcrB TolC docking domain, DN and DC subdomains"/>
    <property type="match status" value="1"/>
</dbReference>
<dbReference type="GO" id="GO:0042910">
    <property type="term" value="F:xenobiotic transmembrane transporter activity"/>
    <property type="evidence" value="ECO:0007669"/>
    <property type="project" value="TreeGrafter"/>
</dbReference>
<organism evidence="2 3">
    <name type="scientific">Providencia rettgeri</name>
    <dbReference type="NCBI Taxonomy" id="587"/>
    <lineage>
        <taxon>Bacteria</taxon>
        <taxon>Pseudomonadati</taxon>
        <taxon>Pseudomonadota</taxon>
        <taxon>Gammaproteobacteria</taxon>
        <taxon>Enterobacterales</taxon>
        <taxon>Morganellaceae</taxon>
        <taxon>Providencia</taxon>
    </lineage>
</organism>
<accession>A0A379FM76</accession>
<proteinExistence type="predicted"/>
<name>A0A379FM76_PRORE</name>
<dbReference type="PRINTS" id="PR00702">
    <property type="entry name" value="ACRIFLAVINRP"/>
</dbReference>